<sequence length="295" mass="34303">MLHIPDNVPIWTDECKVLTREQLNIPALHMIGHAHFQAASAKLDMHYHCNMEFVVIMNGKQQYMADGKRYMLYGNDIFMTYPYENHGSGENSQDVCEFIWFQFDMSASQNFLGLTAPYSEYLFRRLLNYKHRTKKANTKDLQVLNRAFHLLGSKEISQQILGYSFFLQFVANNICTADIELTKDLYSADIQEAINYIHIHLMEDLSIDMLAENCGLSSSRFKTKFKEELGITPHSYIISLKIDTAKILLKDPKNTVTDVAYQLNFSSSNHFSSVFRKYTGCTPTYFRRHRFSNIY</sequence>
<keyword evidence="1" id="KW-0805">Transcription regulation</keyword>
<dbReference type="InterPro" id="IPR003313">
    <property type="entry name" value="AraC-bd"/>
</dbReference>
<dbReference type="STRING" id="39482.ERS852491_03800"/>
<dbReference type="InterPro" id="IPR014710">
    <property type="entry name" value="RmlC-like_jellyroll"/>
</dbReference>
<dbReference type="PROSITE" id="PS01124">
    <property type="entry name" value="HTH_ARAC_FAMILY_2"/>
    <property type="match status" value="1"/>
</dbReference>
<dbReference type="PROSITE" id="PS00041">
    <property type="entry name" value="HTH_ARAC_FAMILY_1"/>
    <property type="match status" value="1"/>
</dbReference>
<dbReference type="InterPro" id="IPR020449">
    <property type="entry name" value="Tscrpt_reg_AraC-type_HTH"/>
</dbReference>
<dbReference type="SUPFAM" id="SSF51215">
    <property type="entry name" value="Regulatory protein AraC"/>
    <property type="match status" value="1"/>
</dbReference>
<dbReference type="OrthoDB" id="337756at2"/>
<evidence type="ECO:0000256" key="1">
    <source>
        <dbReference type="ARBA" id="ARBA00023015"/>
    </source>
</evidence>
<dbReference type="Gene3D" id="2.60.120.10">
    <property type="entry name" value="Jelly Rolls"/>
    <property type="match status" value="1"/>
</dbReference>
<dbReference type="SUPFAM" id="SSF46689">
    <property type="entry name" value="Homeodomain-like"/>
    <property type="match status" value="2"/>
</dbReference>
<evidence type="ECO:0000256" key="3">
    <source>
        <dbReference type="ARBA" id="ARBA00023163"/>
    </source>
</evidence>
<evidence type="ECO:0000256" key="2">
    <source>
        <dbReference type="ARBA" id="ARBA00023125"/>
    </source>
</evidence>
<dbReference type="Proteomes" id="UP000095544">
    <property type="component" value="Unassembled WGS sequence"/>
</dbReference>
<keyword evidence="2" id="KW-0238">DNA-binding</keyword>
<dbReference type="Pfam" id="PF12833">
    <property type="entry name" value="HTH_18"/>
    <property type="match status" value="1"/>
</dbReference>
<dbReference type="GO" id="GO:0003700">
    <property type="term" value="F:DNA-binding transcription factor activity"/>
    <property type="evidence" value="ECO:0007669"/>
    <property type="project" value="InterPro"/>
</dbReference>
<organism evidence="5 6">
    <name type="scientific">Faecalicatena contorta</name>
    <dbReference type="NCBI Taxonomy" id="39482"/>
    <lineage>
        <taxon>Bacteria</taxon>
        <taxon>Bacillati</taxon>
        <taxon>Bacillota</taxon>
        <taxon>Clostridia</taxon>
        <taxon>Lachnospirales</taxon>
        <taxon>Lachnospiraceae</taxon>
        <taxon>Faecalicatena</taxon>
    </lineage>
</organism>
<dbReference type="InterPro" id="IPR018060">
    <property type="entry name" value="HTH_AraC"/>
</dbReference>
<accession>A0A174J4R1</accession>
<dbReference type="InterPro" id="IPR009057">
    <property type="entry name" value="Homeodomain-like_sf"/>
</dbReference>
<gene>
    <name evidence="5" type="primary">rhaS_7</name>
    <name evidence="5" type="ORF">ERS852491_03800</name>
</gene>
<dbReference type="InterPro" id="IPR037923">
    <property type="entry name" value="HTH-like"/>
</dbReference>
<name>A0A174J4R1_9FIRM</name>
<dbReference type="RefSeq" id="WP_055154667.1">
    <property type="nucleotide sequence ID" value="NZ_CAXVKP010000012.1"/>
</dbReference>
<dbReference type="Pfam" id="PF02311">
    <property type="entry name" value="AraC_binding"/>
    <property type="match status" value="1"/>
</dbReference>
<proteinExistence type="predicted"/>
<keyword evidence="3" id="KW-0804">Transcription</keyword>
<dbReference type="PANTHER" id="PTHR43280">
    <property type="entry name" value="ARAC-FAMILY TRANSCRIPTIONAL REGULATOR"/>
    <property type="match status" value="1"/>
</dbReference>
<dbReference type="InterPro" id="IPR018062">
    <property type="entry name" value="HTH_AraC-typ_CS"/>
</dbReference>
<protein>
    <submittedName>
        <fullName evidence="5">L-rhamnose operon regulatory protein rhaS</fullName>
    </submittedName>
</protein>
<evidence type="ECO:0000259" key="4">
    <source>
        <dbReference type="PROSITE" id="PS01124"/>
    </source>
</evidence>
<evidence type="ECO:0000313" key="5">
    <source>
        <dbReference type="EMBL" id="CUO94702.1"/>
    </source>
</evidence>
<evidence type="ECO:0000313" key="6">
    <source>
        <dbReference type="Proteomes" id="UP000095544"/>
    </source>
</evidence>
<feature type="domain" description="HTH araC/xylS-type" evidence="4">
    <location>
        <begin position="191"/>
        <end position="289"/>
    </location>
</feature>
<dbReference type="GO" id="GO:0043565">
    <property type="term" value="F:sequence-specific DNA binding"/>
    <property type="evidence" value="ECO:0007669"/>
    <property type="project" value="InterPro"/>
</dbReference>
<dbReference type="SMART" id="SM00342">
    <property type="entry name" value="HTH_ARAC"/>
    <property type="match status" value="1"/>
</dbReference>
<dbReference type="PRINTS" id="PR00032">
    <property type="entry name" value="HTHARAC"/>
</dbReference>
<dbReference type="Gene3D" id="1.10.10.60">
    <property type="entry name" value="Homeodomain-like"/>
    <property type="match status" value="2"/>
</dbReference>
<dbReference type="EMBL" id="CYZU01000045">
    <property type="protein sequence ID" value="CUO94702.1"/>
    <property type="molecule type" value="Genomic_DNA"/>
</dbReference>
<dbReference type="AlphaFoldDB" id="A0A174J4R1"/>
<reference evidence="5 6" key="1">
    <citation type="submission" date="2015-09" db="EMBL/GenBank/DDBJ databases">
        <authorList>
            <consortium name="Pathogen Informatics"/>
        </authorList>
    </citation>
    <scope>NUCLEOTIDE SEQUENCE [LARGE SCALE GENOMIC DNA]</scope>
    <source>
        <strain evidence="5 6">2789STDY5834876</strain>
    </source>
</reference>
<dbReference type="PANTHER" id="PTHR43280:SF28">
    <property type="entry name" value="HTH-TYPE TRANSCRIPTIONAL ACTIVATOR RHAS"/>
    <property type="match status" value="1"/>
</dbReference>